<accession>A0A5C6ZK80</accession>
<gene>
    <name evidence="2" type="ORF">ESY86_07200</name>
</gene>
<proteinExistence type="predicted"/>
<name>A0A5C6ZK80_9FLAO</name>
<dbReference type="AlphaFoldDB" id="A0A5C6ZK80"/>
<organism evidence="2 3">
    <name type="scientific">Subsaximicrobium wynnwilliamsii</name>
    <dbReference type="NCBI Taxonomy" id="291179"/>
    <lineage>
        <taxon>Bacteria</taxon>
        <taxon>Pseudomonadati</taxon>
        <taxon>Bacteroidota</taxon>
        <taxon>Flavobacteriia</taxon>
        <taxon>Flavobacteriales</taxon>
        <taxon>Flavobacteriaceae</taxon>
        <taxon>Subsaximicrobium</taxon>
    </lineage>
</organism>
<dbReference type="EMBL" id="VORO01000006">
    <property type="protein sequence ID" value="TXD89565.1"/>
    <property type="molecule type" value="Genomic_DNA"/>
</dbReference>
<sequence length="167" mass="18984">MNGFLLFAIAMCVFAVVAFLSHYFSAKKVILRTLAKLPDLPVASLKSNSFSKITGKALHVKDPLIVPYSKRKCIFYDIKIEQKKSSGKSSYWKTLVHETKFEAFFVQRHAHYVVVNPEEHPRNYISYLNVDKNRILAPSTTQRQHLSPSCISTKSKPKIFSDSSTSN</sequence>
<comment type="caution">
    <text evidence="2">The sequence shown here is derived from an EMBL/GenBank/DDBJ whole genome shotgun (WGS) entry which is preliminary data.</text>
</comment>
<keyword evidence="3" id="KW-1185">Reference proteome</keyword>
<evidence type="ECO:0000313" key="2">
    <source>
        <dbReference type="EMBL" id="TXD89565.1"/>
    </source>
</evidence>
<dbReference type="RefSeq" id="WP_147085923.1">
    <property type="nucleotide sequence ID" value="NZ_VORM01000012.1"/>
</dbReference>
<dbReference type="Proteomes" id="UP000321578">
    <property type="component" value="Unassembled WGS sequence"/>
</dbReference>
<dbReference type="OrthoDB" id="1116096at2"/>
<protein>
    <submittedName>
        <fullName evidence="2">Uncharacterized protein</fullName>
    </submittedName>
</protein>
<reference evidence="2 3" key="1">
    <citation type="submission" date="2019-08" db="EMBL/GenBank/DDBJ databases">
        <title>Genomes of Subsaximicrobium wynnwilliamsii strains.</title>
        <authorList>
            <person name="Bowman J.P."/>
        </authorList>
    </citation>
    <scope>NUCLEOTIDE SEQUENCE [LARGE SCALE GENOMIC DNA]</scope>
    <source>
        <strain evidence="2 3">2-80-2</strain>
    </source>
</reference>
<evidence type="ECO:0000256" key="1">
    <source>
        <dbReference type="SAM" id="MobiDB-lite"/>
    </source>
</evidence>
<evidence type="ECO:0000313" key="3">
    <source>
        <dbReference type="Proteomes" id="UP000321578"/>
    </source>
</evidence>
<feature type="region of interest" description="Disordered" evidence="1">
    <location>
        <begin position="146"/>
        <end position="167"/>
    </location>
</feature>